<dbReference type="STRING" id="198628.Dda3937_02991"/>
<keyword evidence="2" id="KW-0812">Transmembrane</keyword>
<dbReference type="PANTHER" id="PTHR48081:SF6">
    <property type="entry name" value="PEPTIDASE S9 PROLYL OLIGOPEPTIDASE CATALYTIC DOMAIN-CONTAINING PROTEIN"/>
    <property type="match status" value="1"/>
</dbReference>
<keyword evidence="4" id="KW-0858">Xylan degradation</keyword>
<dbReference type="eggNOG" id="COG0657">
    <property type="taxonomic scope" value="Bacteria"/>
</dbReference>
<evidence type="ECO:0000256" key="1">
    <source>
        <dbReference type="ARBA" id="ARBA00022801"/>
    </source>
</evidence>
<dbReference type="Gene3D" id="3.40.50.1820">
    <property type="entry name" value="alpha/beta hydrolase"/>
    <property type="match status" value="1"/>
</dbReference>
<evidence type="ECO:0000256" key="2">
    <source>
        <dbReference type="SAM" id="Phobius"/>
    </source>
</evidence>
<keyword evidence="4" id="KW-0326">Glycosidase</keyword>
<protein>
    <submittedName>
        <fullName evidence="4">Endo-1,4-beta-xylanase</fullName>
        <ecNumber evidence="4">3.2.1.8</ecNumber>
    </submittedName>
</protein>
<dbReference type="InterPro" id="IPR049492">
    <property type="entry name" value="BD-FAE-like_dom"/>
</dbReference>
<keyword evidence="2" id="KW-1133">Transmembrane helix</keyword>
<gene>
    <name evidence="4" type="ordered locus">Dda3937_02991</name>
</gene>
<reference evidence="4 5" key="1">
    <citation type="journal article" date="2011" name="J. Bacteriol.">
        <title>Genome sequence of the plant-pathogenic bacterium Dickeya dadantii 3937.</title>
        <authorList>
            <person name="Glasner J.D."/>
            <person name="Yang C.H."/>
            <person name="Reverchon S."/>
            <person name="Hugouvieux-Cotte-Pattat N."/>
            <person name="Condemine G."/>
            <person name="Bohin J.P."/>
            <person name="Van Gijsegem F."/>
            <person name="Yang S."/>
            <person name="Franza T."/>
            <person name="Expert D."/>
            <person name="Plunkett G. III"/>
            <person name="San Francisco M.J."/>
            <person name="Charkowski A.O."/>
            <person name="Py B."/>
            <person name="Bell K."/>
            <person name="Rauscher L."/>
            <person name="Rodriguez-Palenzuela P."/>
            <person name="Toussaint A."/>
            <person name="Holeva M.C."/>
            <person name="He S.Y."/>
            <person name="Douet V."/>
            <person name="Boccara M."/>
            <person name="Blanco C."/>
            <person name="Toth I."/>
            <person name="Anderson B.D."/>
            <person name="Biehl B.S."/>
            <person name="Mau B."/>
            <person name="Flynn S.M."/>
            <person name="Barras F."/>
            <person name="Lindeberg M."/>
            <person name="Birch P.R."/>
            <person name="Tsuyumu S."/>
            <person name="Shi X."/>
            <person name="Hibbing M."/>
            <person name="Yap M.N."/>
            <person name="Carpentier M."/>
            <person name="Dassa E."/>
            <person name="Umehara M."/>
            <person name="Kim J.F."/>
            <person name="Rusch M."/>
            <person name="Soni P."/>
            <person name="Mayhew G.F."/>
            <person name="Fouts D.E."/>
            <person name="Gill S.R."/>
            <person name="Blattner F.R."/>
            <person name="Keen N.T."/>
            <person name="Perna N.T."/>
        </authorList>
    </citation>
    <scope>NUCLEOTIDE SEQUENCE [LARGE SCALE GENOMIC DNA]</scope>
    <source>
        <strain evidence="4 5">3937</strain>
    </source>
</reference>
<dbReference type="InterPro" id="IPR050300">
    <property type="entry name" value="GDXG_lipolytic_enzyme"/>
</dbReference>
<feature type="domain" description="BD-FAE-like" evidence="3">
    <location>
        <begin position="137"/>
        <end position="317"/>
    </location>
</feature>
<keyword evidence="2" id="KW-0472">Membrane</keyword>
<evidence type="ECO:0000313" key="4">
    <source>
        <dbReference type="EMBL" id="ADM97904.1"/>
    </source>
</evidence>
<keyword evidence="1 4" id="KW-0378">Hydrolase</keyword>
<evidence type="ECO:0000313" key="5">
    <source>
        <dbReference type="Proteomes" id="UP000006859"/>
    </source>
</evidence>
<evidence type="ECO:0000259" key="3">
    <source>
        <dbReference type="Pfam" id="PF20434"/>
    </source>
</evidence>
<organism evidence="4 5">
    <name type="scientific">Dickeya dadantii (strain 3937)</name>
    <name type="common">Erwinia chrysanthemi (strain 3937)</name>
    <dbReference type="NCBI Taxonomy" id="198628"/>
    <lineage>
        <taxon>Bacteria</taxon>
        <taxon>Pseudomonadati</taxon>
        <taxon>Pseudomonadota</taxon>
        <taxon>Gammaproteobacteria</taxon>
        <taxon>Enterobacterales</taxon>
        <taxon>Pectobacteriaceae</taxon>
        <taxon>Dickeya</taxon>
    </lineage>
</organism>
<dbReference type="GO" id="GO:0031176">
    <property type="term" value="F:endo-1,4-beta-xylanase activity"/>
    <property type="evidence" value="ECO:0007669"/>
    <property type="project" value="UniProtKB-EC"/>
</dbReference>
<dbReference type="EC" id="3.2.1.8" evidence="4"/>
<proteinExistence type="predicted"/>
<name>E0SJA3_DICD3</name>
<keyword evidence="5" id="KW-1185">Reference proteome</keyword>
<dbReference type="KEGG" id="ddd:Dda3937_02991"/>
<dbReference type="PANTHER" id="PTHR48081">
    <property type="entry name" value="AB HYDROLASE SUPERFAMILY PROTEIN C4A8.06C"/>
    <property type="match status" value="1"/>
</dbReference>
<dbReference type="EMBL" id="CP002038">
    <property type="protein sequence ID" value="ADM97904.1"/>
    <property type="molecule type" value="Genomic_DNA"/>
</dbReference>
<dbReference type="InterPro" id="IPR029058">
    <property type="entry name" value="AB_hydrolase_fold"/>
</dbReference>
<keyword evidence="4" id="KW-0624">Polysaccharide degradation</keyword>
<dbReference type="SUPFAM" id="SSF53474">
    <property type="entry name" value="alpha/beta-Hydrolases"/>
    <property type="match status" value="1"/>
</dbReference>
<dbReference type="GO" id="GO:0045493">
    <property type="term" value="P:xylan catabolic process"/>
    <property type="evidence" value="ECO:0007669"/>
    <property type="project" value="UniProtKB-KW"/>
</dbReference>
<dbReference type="HOGENOM" id="CLU_012494_5_1_6"/>
<dbReference type="AlphaFoldDB" id="E0SJA3"/>
<accession>E0SJA3</accession>
<keyword evidence="4" id="KW-0119">Carbohydrate metabolism</keyword>
<feature type="transmembrane region" description="Helical" evidence="2">
    <location>
        <begin position="72"/>
        <end position="91"/>
    </location>
</feature>
<sequence length="378" mass="40765">MNYTARCARRTTSRRRAVISRSATATWCYYPERRRGVGACLSAGMKSSSNSSSNSSSAAGIKRPVIMNRRRFLTAMTLSAVALKTGGAFSVPLPASRPRIPLWDGLPPGGGGPSGAQRLSARGALSQIAVPYLEVFSPDKPNGQAILAAAGGGYQHIEMGKEAWPAAAWLAAQGYTAYVLAYRLPGEGWHDGNRVALQDAQRALRLIRRREQRVGVLGFSAGGHLLGMAALRHDAVYSPQDALDTLPIQVDHAALIYPVITLEKPYQHTATHRVLVGLNATPAAEAEWSVQSYVSRRSPPFFLVQAEDDPVSDPHNTLIMAQACRRAQVPVAMLRYPVGGHGFGLGEPGTPVAAWPQTYLNWLCRQNPAVVAEKEHVT</sequence>
<dbReference type="Pfam" id="PF20434">
    <property type="entry name" value="BD-FAE"/>
    <property type="match status" value="1"/>
</dbReference>
<dbReference type="Proteomes" id="UP000006859">
    <property type="component" value="Chromosome"/>
</dbReference>